<name>A0A1E5H0M0_9ENTE</name>
<dbReference type="PANTHER" id="PTHR43229">
    <property type="entry name" value="NODULATION PROTEIN J"/>
    <property type="match status" value="1"/>
</dbReference>
<comment type="subcellular location">
    <subcellularLocation>
        <location evidence="1">Membrane</location>
        <topology evidence="1">Multi-pass membrane protein</topology>
    </subcellularLocation>
</comment>
<keyword evidence="3 5" id="KW-1133">Transmembrane helix</keyword>
<keyword evidence="8" id="KW-1185">Reference proteome</keyword>
<evidence type="ECO:0000313" key="7">
    <source>
        <dbReference type="EMBL" id="OEG18446.1"/>
    </source>
</evidence>
<feature type="transmembrane region" description="Helical" evidence="5">
    <location>
        <begin position="220"/>
        <end position="241"/>
    </location>
</feature>
<sequence>MRYLGTSIKLQFRIPVSIFFSLLFPLIMMFAMVTSYGNVDIGNGFHFVDKYFLISTGMGMMPISLISFPIWLGESIQNQSYKRLEYFGLSTHNMIVSDVFSYALLTLLSVIVNILFGFFMYGLHIPSIGYFLSYIVQCLYCNFVLLIFGAIIALLVKNTRILMPIGMVLLFSSYIFTGAFSSFSDLPTSFQSIGRFIPMKYVMNDFFDVWAEKKVFIQDFLVLNTILGIGLACILIAIFVVTQKKKN</sequence>
<proteinExistence type="predicted"/>
<dbReference type="Proteomes" id="UP000095094">
    <property type="component" value="Unassembled WGS sequence"/>
</dbReference>
<dbReference type="Pfam" id="PF01061">
    <property type="entry name" value="ABC2_membrane"/>
    <property type="match status" value="1"/>
</dbReference>
<gene>
    <name evidence="7" type="ORF">BCR25_16630</name>
</gene>
<feature type="transmembrane region" description="Helical" evidence="5">
    <location>
        <begin position="128"/>
        <end position="154"/>
    </location>
</feature>
<dbReference type="InterPro" id="IPR013525">
    <property type="entry name" value="ABC2_TM"/>
</dbReference>
<feature type="transmembrane region" description="Helical" evidence="5">
    <location>
        <begin position="99"/>
        <end position="122"/>
    </location>
</feature>
<feature type="transmembrane region" description="Helical" evidence="5">
    <location>
        <begin position="51"/>
        <end position="73"/>
    </location>
</feature>
<accession>A0A1E5H0M0</accession>
<feature type="transmembrane region" description="Helical" evidence="5">
    <location>
        <begin position="161"/>
        <end position="180"/>
    </location>
</feature>
<feature type="transmembrane region" description="Helical" evidence="5">
    <location>
        <begin position="12"/>
        <end position="31"/>
    </location>
</feature>
<feature type="domain" description="ABC-2 type transporter transmembrane" evidence="6">
    <location>
        <begin position="7"/>
        <end position="204"/>
    </location>
</feature>
<protein>
    <submittedName>
        <fullName evidence="7">ABC transporter permease</fullName>
    </submittedName>
</protein>
<dbReference type="GO" id="GO:0140359">
    <property type="term" value="F:ABC-type transporter activity"/>
    <property type="evidence" value="ECO:0007669"/>
    <property type="project" value="InterPro"/>
</dbReference>
<evidence type="ECO:0000256" key="2">
    <source>
        <dbReference type="ARBA" id="ARBA00022692"/>
    </source>
</evidence>
<comment type="caution">
    <text evidence="7">The sequence shown here is derived from an EMBL/GenBank/DDBJ whole genome shotgun (WGS) entry which is preliminary data.</text>
</comment>
<dbReference type="EMBL" id="MIJY01000006">
    <property type="protein sequence ID" value="OEG18446.1"/>
    <property type="molecule type" value="Genomic_DNA"/>
</dbReference>
<reference evidence="8" key="1">
    <citation type="submission" date="2016-09" db="EMBL/GenBank/DDBJ databases">
        <authorList>
            <person name="Gulvik C.A."/>
        </authorList>
    </citation>
    <scope>NUCLEOTIDE SEQUENCE [LARGE SCALE GENOMIC DNA]</scope>
    <source>
        <strain evidence="8">LMG 8895</strain>
    </source>
</reference>
<dbReference type="OrthoDB" id="2087732at2"/>
<keyword evidence="4 5" id="KW-0472">Membrane</keyword>
<dbReference type="InterPro" id="IPR051784">
    <property type="entry name" value="Nod_factor_ABC_transporter"/>
</dbReference>
<evidence type="ECO:0000256" key="5">
    <source>
        <dbReference type="SAM" id="Phobius"/>
    </source>
</evidence>
<organism evidence="7 8">
    <name type="scientific">Enterococcus termitis</name>
    <dbReference type="NCBI Taxonomy" id="332950"/>
    <lineage>
        <taxon>Bacteria</taxon>
        <taxon>Bacillati</taxon>
        <taxon>Bacillota</taxon>
        <taxon>Bacilli</taxon>
        <taxon>Lactobacillales</taxon>
        <taxon>Enterococcaceae</taxon>
        <taxon>Enterococcus</taxon>
    </lineage>
</organism>
<dbReference type="RefSeq" id="WP_069662665.1">
    <property type="nucleotide sequence ID" value="NZ_JBHUJJ010000001.1"/>
</dbReference>
<evidence type="ECO:0000256" key="1">
    <source>
        <dbReference type="ARBA" id="ARBA00004141"/>
    </source>
</evidence>
<keyword evidence="2 5" id="KW-0812">Transmembrane</keyword>
<dbReference type="AlphaFoldDB" id="A0A1E5H0M0"/>
<evidence type="ECO:0000259" key="6">
    <source>
        <dbReference type="Pfam" id="PF01061"/>
    </source>
</evidence>
<dbReference type="GO" id="GO:0016020">
    <property type="term" value="C:membrane"/>
    <property type="evidence" value="ECO:0007669"/>
    <property type="project" value="UniProtKB-SubCell"/>
</dbReference>
<dbReference type="PANTHER" id="PTHR43229:SF2">
    <property type="entry name" value="NODULATION PROTEIN J"/>
    <property type="match status" value="1"/>
</dbReference>
<dbReference type="PATRIC" id="fig|332950.4.peg.2172"/>
<evidence type="ECO:0000256" key="3">
    <source>
        <dbReference type="ARBA" id="ARBA00022989"/>
    </source>
</evidence>
<evidence type="ECO:0000313" key="8">
    <source>
        <dbReference type="Proteomes" id="UP000095094"/>
    </source>
</evidence>
<evidence type="ECO:0000256" key="4">
    <source>
        <dbReference type="ARBA" id="ARBA00023136"/>
    </source>
</evidence>